<reference evidence="6 7" key="1">
    <citation type="submission" date="2016-07" db="EMBL/GenBank/DDBJ databases">
        <title>Pervasive Adenine N6-methylation of Active Genes in Fungi.</title>
        <authorList>
            <consortium name="DOE Joint Genome Institute"/>
            <person name="Mondo S.J."/>
            <person name="Dannebaum R.O."/>
            <person name="Kuo R.C."/>
            <person name="Labutti K."/>
            <person name="Haridas S."/>
            <person name="Kuo A."/>
            <person name="Salamov A."/>
            <person name="Ahrendt S.R."/>
            <person name="Lipzen A."/>
            <person name="Sullivan W."/>
            <person name="Andreopoulos W.B."/>
            <person name="Clum A."/>
            <person name="Lindquist E."/>
            <person name="Daum C."/>
            <person name="Ramamoorthy G.K."/>
            <person name="Gryganskyi A."/>
            <person name="Culley D."/>
            <person name="Magnuson J.K."/>
            <person name="James T.Y."/>
            <person name="O'Malley M.A."/>
            <person name="Stajich J.E."/>
            <person name="Spatafora J.W."/>
            <person name="Visel A."/>
            <person name="Grigoriev I.V."/>
        </authorList>
    </citation>
    <scope>NUCLEOTIDE SEQUENCE [LARGE SCALE GENOMIC DNA]</scope>
    <source>
        <strain evidence="6 7">NRRL 3301</strain>
    </source>
</reference>
<evidence type="ECO:0000313" key="7">
    <source>
        <dbReference type="Proteomes" id="UP000242146"/>
    </source>
</evidence>
<proteinExistence type="predicted"/>
<dbReference type="PANTHER" id="PTHR23113:SF348">
    <property type="entry name" value="GUANYL-NUCLEOTIDE EXCHANGE FACTOR RASGEF, PUTATIVE (AFU_ORTHOLOGUE AFUA_1G04700)-RELATED"/>
    <property type="match status" value="1"/>
</dbReference>
<dbReference type="SMART" id="SM00147">
    <property type="entry name" value="RasGEF"/>
    <property type="match status" value="1"/>
</dbReference>
<feature type="domain" description="Ras-GEF" evidence="4">
    <location>
        <begin position="424"/>
        <end position="661"/>
    </location>
</feature>
<dbReference type="STRING" id="101127.A0A1X2GJK4"/>
<feature type="compositionally biased region" description="Low complexity" evidence="3">
    <location>
        <begin position="330"/>
        <end position="373"/>
    </location>
</feature>
<dbReference type="Gene3D" id="1.10.840.10">
    <property type="entry name" value="Ras guanine-nucleotide exchange factors catalytic domain"/>
    <property type="match status" value="1"/>
</dbReference>
<dbReference type="GO" id="GO:0005085">
    <property type="term" value="F:guanyl-nucleotide exchange factor activity"/>
    <property type="evidence" value="ECO:0007669"/>
    <property type="project" value="UniProtKB-KW"/>
</dbReference>
<evidence type="ECO:0000259" key="4">
    <source>
        <dbReference type="PROSITE" id="PS50009"/>
    </source>
</evidence>
<dbReference type="InterPro" id="IPR000651">
    <property type="entry name" value="Ras-like_Gua-exchang_fac_N"/>
</dbReference>
<dbReference type="Pfam" id="PF00618">
    <property type="entry name" value="RasGEF_N"/>
    <property type="match status" value="1"/>
</dbReference>
<dbReference type="Proteomes" id="UP000242146">
    <property type="component" value="Unassembled WGS sequence"/>
</dbReference>
<feature type="domain" description="N-terminal Ras-GEF" evidence="5">
    <location>
        <begin position="169"/>
        <end position="286"/>
    </location>
</feature>
<name>A0A1X2GJK4_9FUNG</name>
<organism evidence="6 7">
    <name type="scientific">Hesseltinella vesiculosa</name>
    <dbReference type="NCBI Taxonomy" id="101127"/>
    <lineage>
        <taxon>Eukaryota</taxon>
        <taxon>Fungi</taxon>
        <taxon>Fungi incertae sedis</taxon>
        <taxon>Mucoromycota</taxon>
        <taxon>Mucoromycotina</taxon>
        <taxon>Mucoromycetes</taxon>
        <taxon>Mucorales</taxon>
        <taxon>Cunninghamellaceae</taxon>
        <taxon>Hesseltinella</taxon>
    </lineage>
</organism>
<dbReference type="InterPro" id="IPR008937">
    <property type="entry name" value="Ras-like_GEF"/>
</dbReference>
<dbReference type="EMBL" id="MCGT01000012">
    <property type="protein sequence ID" value="ORX55209.1"/>
    <property type="molecule type" value="Genomic_DNA"/>
</dbReference>
<dbReference type="SUPFAM" id="SSF48366">
    <property type="entry name" value="Ras GEF"/>
    <property type="match status" value="1"/>
</dbReference>
<dbReference type="InterPro" id="IPR001895">
    <property type="entry name" value="RASGEF_cat_dom"/>
</dbReference>
<accession>A0A1X2GJK4</accession>
<dbReference type="InterPro" id="IPR023578">
    <property type="entry name" value="Ras_GEF_dom_sf"/>
</dbReference>
<dbReference type="CDD" id="cd06224">
    <property type="entry name" value="REM"/>
    <property type="match status" value="1"/>
</dbReference>
<protein>
    <submittedName>
        <fullName evidence="6">Ras GEF</fullName>
    </submittedName>
</protein>
<dbReference type="GO" id="GO:0007265">
    <property type="term" value="P:Ras protein signal transduction"/>
    <property type="evidence" value="ECO:0007669"/>
    <property type="project" value="TreeGrafter"/>
</dbReference>
<sequence length="678" mass="76277">MTTDQESPPGIFSNPTIHPFTMTPKDKPALCSLVGGIHHATLKSKAVDQDLSHAVDVSLHAMKAIPSMAWWSLATFVPPCSRPPCSKARGSPSPPAMLPPTPPLVRPSSSIATADSSLIDCGFVYAPTVSNPSIHPSHDLSPSSSSSCNDFLSIPELYPGTRRGSKDSSESITPGLTIDCLVDRLVAHDGDEQMITIFLIFFRKFMKPHDLIKTLVDRFEHDMDLRRLPTPTQQRICHVLESWMTNYWNDFISFPTRSCLHGFLDRISRRMPSIYSVLHPLALQPLAETDPDDHWGLTDRDLEARSSFQLQPVPRKRSSRQLRVVNHSDTQPLPTESSSSLLSPTSPKPTQLRSSSTRTCHTTSSASSLSSSARPTPCFAGHLLSTAIPRPHSNHAAVLTPAACTVNAMPMSNTTLTKIFSVLTPMDMAEQLTWVEARLFSQIKAREFVRMVCHTHDNRDPFYTNKNALMASISHFNFISAWVITMLVTQPRLSKRVLLLEKFMMIAVELRDLNNYNTLMALLAGINNASILRLKHTQAAIEKRKIFKRFQSLERLMSSDRSFASYRLALKASSRSPHIPYFGIHSQDLIALAEANKDFKKDSSINWEKFRLMGECILTVMRCQHPKHHIRPNSTFLRWLANYEILGDEDHYKQSKCIEPQLKSSSSMGRLRDFWQRL</sequence>
<dbReference type="OrthoDB" id="546434at2759"/>
<dbReference type="InterPro" id="IPR036964">
    <property type="entry name" value="RASGEF_cat_dom_sf"/>
</dbReference>
<comment type="caution">
    <text evidence="6">The sequence shown here is derived from an EMBL/GenBank/DDBJ whole genome shotgun (WGS) entry which is preliminary data.</text>
</comment>
<feature type="region of interest" description="Disordered" evidence="3">
    <location>
        <begin position="306"/>
        <end position="375"/>
    </location>
</feature>
<evidence type="ECO:0000256" key="3">
    <source>
        <dbReference type="SAM" id="MobiDB-lite"/>
    </source>
</evidence>
<keyword evidence="7" id="KW-1185">Reference proteome</keyword>
<evidence type="ECO:0000313" key="6">
    <source>
        <dbReference type="EMBL" id="ORX55209.1"/>
    </source>
</evidence>
<keyword evidence="1 2" id="KW-0344">Guanine-nucleotide releasing factor</keyword>
<gene>
    <name evidence="6" type="ORF">DM01DRAFT_1304878</name>
</gene>
<evidence type="ECO:0000259" key="5">
    <source>
        <dbReference type="PROSITE" id="PS50212"/>
    </source>
</evidence>
<dbReference type="Gene3D" id="1.20.870.10">
    <property type="entry name" value="Son of sevenless (SoS) protein Chain: S domain 1"/>
    <property type="match status" value="1"/>
</dbReference>
<dbReference type="Pfam" id="PF00617">
    <property type="entry name" value="RasGEF"/>
    <property type="match status" value="1"/>
</dbReference>
<dbReference type="PROSITE" id="PS50009">
    <property type="entry name" value="RASGEF_CAT"/>
    <property type="match status" value="1"/>
</dbReference>
<dbReference type="SMART" id="SM00229">
    <property type="entry name" value="RasGEFN"/>
    <property type="match status" value="1"/>
</dbReference>
<dbReference type="PROSITE" id="PS50212">
    <property type="entry name" value="RASGEF_NTER"/>
    <property type="match status" value="1"/>
</dbReference>
<dbReference type="GO" id="GO:0005886">
    <property type="term" value="C:plasma membrane"/>
    <property type="evidence" value="ECO:0007669"/>
    <property type="project" value="TreeGrafter"/>
</dbReference>
<dbReference type="PANTHER" id="PTHR23113">
    <property type="entry name" value="GUANINE NUCLEOTIDE EXCHANGE FACTOR"/>
    <property type="match status" value="1"/>
</dbReference>
<dbReference type="CDD" id="cd00155">
    <property type="entry name" value="RasGEF"/>
    <property type="match status" value="1"/>
</dbReference>
<evidence type="ECO:0000256" key="2">
    <source>
        <dbReference type="PROSITE-ProRule" id="PRU00168"/>
    </source>
</evidence>
<dbReference type="AlphaFoldDB" id="A0A1X2GJK4"/>
<evidence type="ECO:0000256" key="1">
    <source>
        <dbReference type="ARBA" id="ARBA00022658"/>
    </source>
</evidence>